<dbReference type="CDD" id="cd00075">
    <property type="entry name" value="HATPase"/>
    <property type="match status" value="1"/>
</dbReference>
<comment type="similarity">
    <text evidence="2">In the N-terminal section; belongs to the phytochrome family.</text>
</comment>
<keyword evidence="5 10" id="KW-0418">Kinase</keyword>
<evidence type="ECO:0000259" key="8">
    <source>
        <dbReference type="PROSITE" id="PS50046"/>
    </source>
</evidence>
<keyword evidence="7" id="KW-0472">Membrane</keyword>
<dbReference type="InterPro" id="IPR036097">
    <property type="entry name" value="HisK_dim/P_sf"/>
</dbReference>
<keyword evidence="7" id="KW-0812">Transmembrane</keyword>
<feature type="domain" description="Histidine kinase" evidence="9">
    <location>
        <begin position="290"/>
        <end position="506"/>
    </location>
</feature>
<keyword evidence="6" id="KW-0902">Two-component regulatory system</keyword>
<dbReference type="SUPFAM" id="SSF55781">
    <property type="entry name" value="GAF domain-like"/>
    <property type="match status" value="1"/>
</dbReference>
<evidence type="ECO:0000256" key="1">
    <source>
        <dbReference type="ARBA" id="ARBA00000085"/>
    </source>
</evidence>
<dbReference type="SMART" id="SM00387">
    <property type="entry name" value="HATPase_c"/>
    <property type="match status" value="1"/>
</dbReference>
<name>A0A977PXE8_9CYAN</name>
<dbReference type="PANTHER" id="PTHR43547:SF2">
    <property type="entry name" value="HYBRID SIGNAL TRANSDUCTION HISTIDINE KINASE C"/>
    <property type="match status" value="1"/>
</dbReference>
<dbReference type="PROSITE" id="PS50046">
    <property type="entry name" value="PHYTOCHROME_2"/>
    <property type="match status" value="1"/>
</dbReference>
<dbReference type="Gene3D" id="3.30.565.10">
    <property type="entry name" value="Histidine kinase-like ATPase, C-terminal domain"/>
    <property type="match status" value="1"/>
</dbReference>
<keyword evidence="5 10" id="KW-0808">Transferase</keyword>
<evidence type="ECO:0000256" key="3">
    <source>
        <dbReference type="ARBA" id="ARBA00012438"/>
    </source>
</evidence>
<reference evidence="10" key="1">
    <citation type="submission" date="2021-04" db="EMBL/GenBank/DDBJ databases">
        <title>Genome sequence of Woronichinia naegeliana from Washington state freshwater lake bloom.</title>
        <authorList>
            <person name="Dreher T.W."/>
        </authorList>
    </citation>
    <scope>NUCLEOTIDE SEQUENCE</scope>
    <source>
        <strain evidence="10">WA131</strain>
    </source>
</reference>
<dbReference type="EC" id="2.7.13.3" evidence="3"/>
<dbReference type="KEGG" id="wna:KA717_10415"/>
<dbReference type="InterPro" id="IPR029016">
    <property type="entry name" value="GAF-like_dom_sf"/>
</dbReference>
<organism evidence="10">
    <name type="scientific">Woronichinia naegeliana WA131</name>
    <dbReference type="NCBI Taxonomy" id="2824559"/>
    <lineage>
        <taxon>Bacteria</taxon>
        <taxon>Bacillati</taxon>
        <taxon>Cyanobacteriota</taxon>
        <taxon>Cyanophyceae</taxon>
        <taxon>Synechococcales</taxon>
        <taxon>Coelosphaeriaceae</taxon>
        <taxon>Woronichinia</taxon>
    </lineage>
</organism>
<dbReference type="CDD" id="cd00082">
    <property type="entry name" value="HisKA"/>
    <property type="match status" value="1"/>
</dbReference>
<dbReference type="InterPro" id="IPR003594">
    <property type="entry name" value="HATPase_dom"/>
</dbReference>
<evidence type="ECO:0000256" key="7">
    <source>
        <dbReference type="SAM" id="Phobius"/>
    </source>
</evidence>
<dbReference type="EMBL" id="CP073041">
    <property type="protein sequence ID" value="UXE63041.1"/>
    <property type="molecule type" value="Genomic_DNA"/>
</dbReference>
<dbReference type="Pfam" id="PF02518">
    <property type="entry name" value="HATPase_c"/>
    <property type="match status" value="1"/>
</dbReference>
<dbReference type="InterPro" id="IPR005467">
    <property type="entry name" value="His_kinase_dom"/>
</dbReference>
<evidence type="ECO:0000256" key="4">
    <source>
        <dbReference type="ARBA" id="ARBA00022553"/>
    </source>
</evidence>
<dbReference type="InterPro" id="IPR003661">
    <property type="entry name" value="HisK_dim/P_dom"/>
</dbReference>
<dbReference type="InterPro" id="IPR004358">
    <property type="entry name" value="Sig_transdc_His_kin-like_C"/>
</dbReference>
<proteinExistence type="inferred from homology"/>
<comment type="catalytic activity">
    <reaction evidence="1">
        <text>ATP + protein L-histidine = ADP + protein N-phospho-L-histidine.</text>
        <dbReference type="EC" id="2.7.13.3"/>
    </reaction>
</comment>
<gene>
    <name evidence="10" type="ORF">KA717_10415</name>
</gene>
<dbReference type="PROSITE" id="PS50109">
    <property type="entry name" value="HIS_KIN"/>
    <property type="match status" value="1"/>
</dbReference>
<dbReference type="GO" id="GO:0000155">
    <property type="term" value="F:phosphorelay sensor kinase activity"/>
    <property type="evidence" value="ECO:0007669"/>
    <property type="project" value="InterPro"/>
</dbReference>
<evidence type="ECO:0000256" key="2">
    <source>
        <dbReference type="ARBA" id="ARBA00006402"/>
    </source>
</evidence>
<dbReference type="InterPro" id="IPR016132">
    <property type="entry name" value="Phyto_chromo_attachment"/>
</dbReference>
<dbReference type="InterPro" id="IPR036890">
    <property type="entry name" value="HATPase_C_sf"/>
</dbReference>
<feature type="transmembrane region" description="Helical" evidence="7">
    <location>
        <begin position="51"/>
        <end position="73"/>
    </location>
</feature>
<keyword evidence="7" id="KW-1133">Transmembrane helix</keyword>
<accession>A0A977PXE8</accession>
<dbReference type="SUPFAM" id="SSF55874">
    <property type="entry name" value="ATPase domain of HSP90 chaperone/DNA topoisomerase II/histidine kinase"/>
    <property type="match status" value="1"/>
</dbReference>
<evidence type="ECO:0000256" key="6">
    <source>
        <dbReference type="ARBA" id="ARBA00023012"/>
    </source>
</evidence>
<protein>
    <recommendedName>
        <fullName evidence="3">histidine kinase</fullName>
        <ecNumber evidence="3">2.7.13.3</ecNumber>
    </recommendedName>
</protein>
<dbReference type="PRINTS" id="PR00344">
    <property type="entry name" value="BCTRLSENSOR"/>
</dbReference>
<dbReference type="Gene3D" id="3.30.450.40">
    <property type="match status" value="1"/>
</dbReference>
<keyword evidence="4" id="KW-0597">Phosphoprotein</keyword>
<dbReference type="Gene3D" id="1.10.287.130">
    <property type="match status" value="1"/>
</dbReference>
<dbReference type="AlphaFoldDB" id="A0A977PXE8"/>
<sequence>MLKVFYALLNHLPGFSVVRTARGKGWVLAIAYGGLGWLAVSLVRASITTTLVGLVTGLAIAVTTGLLLSAAVTERERLEKQLRSTLERDKLLAEVALRICQSLDLDTIFQTTVTEVRNLLHSDRVYIGFLETTGQFTVVAESLNQHYPSVLQNQAENPRDEEVAHLLPQKTFIVDNMADFEGELLLHDYYHRYGVKAVLAVPLMGKKGPIGLLVSHYCSGPRRWQKGEVRLLEQLAIQVAIAVQQAQLYQQVQVLNGNLTRQVQERTLELEDRMLELQDLHQMKAVFLQAVSHDLRTSMMGLLMLLKNLQNRSGENVTLSRPILDRLIQSGDHQLLLLNALSESHFAEHHPLMIQSQPLCLKTLFENLLADWQPLLQQNQAQIKHSIPDQFPFVLADPHYLRQVFENLLTNALKHNPPGIQLFLDVVIKGQMLRCTLRDNGVGMKKEQCQHLFGLYLRSAYNQRLTGIGLGCYQCRQIIEAHGGKIGVSSTPQQGTQFWFTLPLANVQRSAIS</sequence>
<dbReference type="Proteomes" id="UP001065613">
    <property type="component" value="Chromosome"/>
</dbReference>
<dbReference type="SMART" id="SM00065">
    <property type="entry name" value="GAF"/>
    <property type="match status" value="1"/>
</dbReference>
<dbReference type="PANTHER" id="PTHR43547">
    <property type="entry name" value="TWO-COMPONENT HISTIDINE KINASE"/>
    <property type="match status" value="1"/>
</dbReference>
<evidence type="ECO:0000259" key="9">
    <source>
        <dbReference type="PROSITE" id="PS50109"/>
    </source>
</evidence>
<dbReference type="SUPFAM" id="SSF47384">
    <property type="entry name" value="Homodimeric domain of signal transducing histidine kinase"/>
    <property type="match status" value="1"/>
</dbReference>
<dbReference type="InterPro" id="IPR003018">
    <property type="entry name" value="GAF"/>
</dbReference>
<dbReference type="Pfam" id="PF01590">
    <property type="entry name" value="GAF"/>
    <property type="match status" value="1"/>
</dbReference>
<evidence type="ECO:0000313" key="10">
    <source>
        <dbReference type="EMBL" id="UXE63041.1"/>
    </source>
</evidence>
<feature type="transmembrane region" description="Helical" evidence="7">
    <location>
        <begin position="26"/>
        <end position="45"/>
    </location>
</feature>
<feature type="domain" description="Phytochrome chromophore attachment site" evidence="8">
    <location>
        <begin position="104"/>
        <end position="238"/>
    </location>
</feature>
<evidence type="ECO:0000256" key="5">
    <source>
        <dbReference type="ARBA" id="ARBA00022777"/>
    </source>
</evidence>